<dbReference type="GO" id="GO:0006508">
    <property type="term" value="P:proteolysis"/>
    <property type="evidence" value="ECO:0007669"/>
    <property type="project" value="UniProtKB-KW"/>
</dbReference>
<name>A0A9W6EU16_9LACO</name>
<organism evidence="7 8">
    <name type="scientific">Philodulcilactobacillus myokoensis</name>
    <dbReference type="NCBI Taxonomy" id="2929573"/>
    <lineage>
        <taxon>Bacteria</taxon>
        <taxon>Bacillati</taxon>
        <taxon>Bacillota</taxon>
        <taxon>Bacilli</taxon>
        <taxon>Lactobacillales</taxon>
        <taxon>Lactobacillaceae</taxon>
        <taxon>Philodulcilactobacillus</taxon>
    </lineage>
</organism>
<reference evidence="7" key="2">
    <citation type="journal article" date="2023" name="PLoS ONE">
        <title>Philodulcilactobacillus myokoensis gen. nov., sp. nov., a fructophilic, acidophilic, and agar-phobic lactic acid bacterium isolated from fermented vegetable extracts.</title>
        <authorList>
            <person name="Kouya T."/>
            <person name="Ishiyama Y."/>
            <person name="Ohashi S."/>
            <person name="Kumakubo R."/>
            <person name="Yamazaki T."/>
            <person name="Otaki T."/>
        </authorList>
    </citation>
    <scope>NUCLEOTIDE SEQUENCE</scope>
    <source>
        <strain evidence="7">WR16-4</strain>
    </source>
</reference>
<accession>A0A9W6EU16</accession>
<dbReference type="InterPro" id="IPR051202">
    <property type="entry name" value="Peptidase_C40"/>
</dbReference>
<keyword evidence="4" id="KW-0788">Thiol protease</keyword>
<dbReference type="Pfam" id="PF00877">
    <property type="entry name" value="NLPC_P60"/>
    <property type="match status" value="1"/>
</dbReference>
<keyword evidence="8" id="KW-1185">Reference proteome</keyword>
<dbReference type="AlphaFoldDB" id="A0A9W6EU16"/>
<reference evidence="7" key="1">
    <citation type="submission" date="2022-07" db="EMBL/GenBank/DDBJ databases">
        <authorList>
            <person name="Kouya T."/>
            <person name="Ishiyama Y."/>
        </authorList>
    </citation>
    <scope>NUCLEOTIDE SEQUENCE</scope>
    <source>
        <strain evidence="7">WR16-4</strain>
    </source>
</reference>
<evidence type="ECO:0000256" key="4">
    <source>
        <dbReference type="ARBA" id="ARBA00022807"/>
    </source>
</evidence>
<evidence type="ECO:0000313" key="8">
    <source>
        <dbReference type="Proteomes" id="UP001144204"/>
    </source>
</evidence>
<keyword evidence="2" id="KW-0645">Protease</keyword>
<keyword evidence="3" id="KW-0378">Hydrolase</keyword>
<dbReference type="GO" id="GO:0008234">
    <property type="term" value="F:cysteine-type peptidase activity"/>
    <property type="evidence" value="ECO:0007669"/>
    <property type="project" value="UniProtKB-KW"/>
</dbReference>
<dbReference type="PANTHER" id="PTHR47053">
    <property type="entry name" value="MUREIN DD-ENDOPEPTIDASE MEPH-RELATED"/>
    <property type="match status" value="1"/>
</dbReference>
<keyword evidence="5" id="KW-0732">Signal</keyword>
<dbReference type="SUPFAM" id="SSF54001">
    <property type="entry name" value="Cysteine proteinases"/>
    <property type="match status" value="1"/>
</dbReference>
<comment type="similarity">
    <text evidence="1">Belongs to the peptidase C40 family.</text>
</comment>
<evidence type="ECO:0000259" key="6">
    <source>
        <dbReference type="PROSITE" id="PS51935"/>
    </source>
</evidence>
<feature type="signal peptide" evidence="5">
    <location>
        <begin position="1"/>
        <end position="30"/>
    </location>
</feature>
<evidence type="ECO:0000256" key="1">
    <source>
        <dbReference type="ARBA" id="ARBA00007074"/>
    </source>
</evidence>
<dbReference type="EMBL" id="BRPL01000002">
    <property type="protein sequence ID" value="GLB47319.1"/>
    <property type="molecule type" value="Genomic_DNA"/>
</dbReference>
<dbReference type="PROSITE" id="PS51935">
    <property type="entry name" value="NLPC_P60"/>
    <property type="match status" value="1"/>
</dbReference>
<comment type="caution">
    <text evidence="7">The sequence shown here is derived from an EMBL/GenBank/DDBJ whole genome shotgun (WGS) entry which is preliminary data.</text>
</comment>
<protein>
    <recommendedName>
        <fullName evidence="6">NlpC/P60 domain-containing protein</fullName>
    </recommendedName>
</protein>
<evidence type="ECO:0000256" key="5">
    <source>
        <dbReference type="SAM" id="SignalP"/>
    </source>
</evidence>
<gene>
    <name evidence="7" type="ORF">WR164_12980</name>
</gene>
<dbReference type="Proteomes" id="UP001144204">
    <property type="component" value="Unassembled WGS sequence"/>
</dbReference>
<sequence>MKKVNLTKLLVSFIAFVSLLAMGASFSASANSNSSSHQSTYKQVYKEAVKHLNQPYVYGAEGPTSFDCSGFVDYIYQKSANVTLPRTAQDQFNQEKRISRKHLKKGNLVFFGYSKRSISHVGMYIGHGQMIDAQNRGVVKENIDAPWWNIEGYAKINM</sequence>
<dbReference type="InterPro" id="IPR000064">
    <property type="entry name" value="NLP_P60_dom"/>
</dbReference>
<dbReference type="Gene3D" id="3.90.1720.10">
    <property type="entry name" value="endopeptidase domain like (from Nostoc punctiforme)"/>
    <property type="match status" value="1"/>
</dbReference>
<dbReference type="PANTHER" id="PTHR47053:SF1">
    <property type="entry name" value="MUREIN DD-ENDOPEPTIDASE MEPH-RELATED"/>
    <property type="match status" value="1"/>
</dbReference>
<evidence type="ECO:0000256" key="2">
    <source>
        <dbReference type="ARBA" id="ARBA00022670"/>
    </source>
</evidence>
<dbReference type="RefSeq" id="WP_286136781.1">
    <property type="nucleotide sequence ID" value="NZ_BRPL01000002.1"/>
</dbReference>
<feature type="chain" id="PRO_5040733246" description="NlpC/P60 domain-containing protein" evidence="5">
    <location>
        <begin position="31"/>
        <end position="158"/>
    </location>
</feature>
<dbReference type="InterPro" id="IPR038765">
    <property type="entry name" value="Papain-like_cys_pep_sf"/>
</dbReference>
<evidence type="ECO:0000313" key="7">
    <source>
        <dbReference type="EMBL" id="GLB47319.1"/>
    </source>
</evidence>
<proteinExistence type="inferred from homology"/>
<evidence type="ECO:0000256" key="3">
    <source>
        <dbReference type="ARBA" id="ARBA00022801"/>
    </source>
</evidence>
<feature type="domain" description="NlpC/P60" evidence="6">
    <location>
        <begin position="38"/>
        <end position="158"/>
    </location>
</feature>